<feature type="region of interest" description="Disordered" evidence="1">
    <location>
        <begin position="1"/>
        <end position="169"/>
    </location>
</feature>
<feature type="compositionally biased region" description="Polar residues" evidence="1">
    <location>
        <begin position="139"/>
        <end position="169"/>
    </location>
</feature>
<evidence type="ECO:0000313" key="3">
    <source>
        <dbReference type="Proteomes" id="UP000620104"/>
    </source>
</evidence>
<feature type="compositionally biased region" description="Polar residues" evidence="1">
    <location>
        <begin position="112"/>
        <end position="132"/>
    </location>
</feature>
<comment type="caution">
    <text evidence="2">The sequence shown here is derived from an EMBL/GenBank/DDBJ whole genome shotgun (WGS) entry which is preliminary data.</text>
</comment>
<reference evidence="2" key="1">
    <citation type="submission" date="2020-07" db="EMBL/GenBank/DDBJ databases">
        <title>Draft Genome Sequence of a Deep-Sea Yeast, Naganishia (Cryptococcus) liquefaciens strain N6.</title>
        <authorList>
            <person name="Han Y.W."/>
            <person name="Kajitani R."/>
            <person name="Morimoto H."/>
            <person name="Parhat M."/>
            <person name="Tsubouchi H."/>
            <person name="Bakenova O."/>
            <person name="Ogata M."/>
            <person name="Argunhan B."/>
            <person name="Aoki R."/>
            <person name="Kajiwara S."/>
            <person name="Itoh T."/>
            <person name="Iwasaki H."/>
        </authorList>
    </citation>
    <scope>NUCLEOTIDE SEQUENCE</scope>
    <source>
        <strain evidence="2">N6</strain>
    </source>
</reference>
<feature type="compositionally biased region" description="Basic and acidic residues" evidence="1">
    <location>
        <begin position="65"/>
        <end position="80"/>
    </location>
</feature>
<organism evidence="2 3">
    <name type="scientific">Naganishia liquefaciens</name>
    <dbReference type="NCBI Taxonomy" id="104408"/>
    <lineage>
        <taxon>Eukaryota</taxon>
        <taxon>Fungi</taxon>
        <taxon>Dikarya</taxon>
        <taxon>Basidiomycota</taxon>
        <taxon>Agaricomycotina</taxon>
        <taxon>Tremellomycetes</taxon>
        <taxon>Filobasidiales</taxon>
        <taxon>Filobasidiaceae</taxon>
        <taxon>Naganishia</taxon>
    </lineage>
</organism>
<sequence>MSFMNSNKRKSSTQGAPPTEGPKTSFRRLPEDPEWQTRQERRAWVTSQSNSTPRGVNRQASSTRSDPKLNEEGKTEREGQKPSTANFSESQEPDGKKLRGVRKSIRNLRDFVSTSAVSLLSKSGKQNTNAGSSADHPEQSTARSIQSDQMSRTPSLESIELTASTSWHP</sequence>
<keyword evidence="3" id="KW-1185">Reference proteome</keyword>
<evidence type="ECO:0000313" key="2">
    <source>
        <dbReference type="EMBL" id="GHJ87025.1"/>
    </source>
</evidence>
<feature type="compositionally biased region" description="Polar residues" evidence="1">
    <location>
        <begin position="45"/>
        <end position="64"/>
    </location>
</feature>
<proteinExistence type="predicted"/>
<accession>A0A8H3YEV9</accession>
<feature type="compositionally biased region" description="Basic and acidic residues" evidence="1">
    <location>
        <begin position="28"/>
        <end position="43"/>
    </location>
</feature>
<dbReference type="AlphaFoldDB" id="A0A8H3YEV9"/>
<feature type="compositionally biased region" description="Polar residues" evidence="1">
    <location>
        <begin position="81"/>
        <end position="90"/>
    </location>
</feature>
<name>A0A8H3YEV9_9TREE</name>
<dbReference type="EMBL" id="BLZA01000020">
    <property type="protein sequence ID" value="GHJ87025.1"/>
    <property type="molecule type" value="Genomic_DNA"/>
</dbReference>
<gene>
    <name evidence="2" type="ORF">NliqN6_3427</name>
</gene>
<feature type="compositionally biased region" description="Polar residues" evidence="1">
    <location>
        <begin position="1"/>
        <end position="16"/>
    </location>
</feature>
<evidence type="ECO:0000256" key="1">
    <source>
        <dbReference type="SAM" id="MobiDB-lite"/>
    </source>
</evidence>
<protein>
    <submittedName>
        <fullName evidence="2">Uncharacterized protein</fullName>
    </submittedName>
</protein>
<dbReference type="Proteomes" id="UP000620104">
    <property type="component" value="Unassembled WGS sequence"/>
</dbReference>